<protein>
    <submittedName>
        <fullName evidence="2">Glycosyl transferase-like protein</fullName>
    </submittedName>
</protein>
<feature type="domain" description="Glycosyl transferase family 25" evidence="1">
    <location>
        <begin position="22"/>
        <end position="245"/>
    </location>
</feature>
<reference evidence="2 3" key="1">
    <citation type="journal article" date="2021" name="MBio">
        <title>A New Model Trypanosomatid, Novymonas esmeraldas: Genomic Perception of Its 'Candidatus Pandoraea novymonadis' Endosymbiont.</title>
        <authorList>
            <person name="Zakharova A."/>
            <person name="Saura A."/>
            <person name="Butenko A."/>
            <person name="Podesvova L."/>
            <person name="Warmusova S."/>
            <person name="Kostygov A.Y."/>
            <person name="Nenarokova A."/>
            <person name="Lukes J."/>
            <person name="Opperdoes F.R."/>
            <person name="Yurchenko V."/>
        </authorList>
    </citation>
    <scope>NUCLEOTIDE SEQUENCE [LARGE SCALE GENOMIC DNA]</scope>
    <source>
        <strain evidence="2 3">E262AT.01</strain>
    </source>
</reference>
<evidence type="ECO:0000313" key="3">
    <source>
        <dbReference type="Proteomes" id="UP001430356"/>
    </source>
</evidence>
<keyword evidence="3" id="KW-1185">Reference proteome</keyword>
<accession>A0AAW0EWM5</accession>
<proteinExistence type="predicted"/>
<dbReference type="InterPro" id="IPR002654">
    <property type="entry name" value="Glyco_trans_25"/>
</dbReference>
<evidence type="ECO:0000313" key="2">
    <source>
        <dbReference type="EMBL" id="KAK7197917.1"/>
    </source>
</evidence>
<dbReference type="Proteomes" id="UP001430356">
    <property type="component" value="Unassembled WGS sequence"/>
</dbReference>
<sequence>MKVSHLRRLQRRAVDDVIALEHIFVINLDRRPDRWAAVQAVCAGAGLPAARTERVSAVDGAGVDVVAAHRCGFVSALGLRRLQEPPRHHIWGMDLNKAALGCALSHIHLWARIAALGSVADVSAGGSAAAPARPTRCCLVLEDDAALVPDTRGSGSGDDGASTSSPASFLADLHGRLRHVPSDWELLYVGGLDTAGQCPMMQVAPGVARVPQYHRTTSAYLLTPRGARRLLATSLPLTFQLDTAMTMNVGYPPSSSGGGTAGGAATLPYVLDPVCYTLQPPLLQQAAELGTDIQHAAA</sequence>
<organism evidence="2 3">
    <name type="scientific">Novymonas esmeraldas</name>
    <dbReference type="NCBI Taxonomy" id="1808958"/>
    <lineage>
        <taxon>Eukaryota</taxon>
        <taxon>Discoba</taxon>
        <taxon>Euglenozoa</taxon>
        <taxon>Kinetoplastea</taxon>
        <taxon>Metakinetoplastina</taxon>
        <taxon>Trypanosomatida</taxon>
        <taxon>Trypanosomatidae</taxon>
        <taxon>Novymonas</taxon>
    </lineage>
</organism>
<dbReference type="CDD" id="cd06532">
    <property type="entry name" value="Glyco_transf_25"/>
    <property type="match status" value="1"/>
</dbReference>
<dbReference type="GO" id="GO:0016740">
    <property type="term" value="F:transferase activity"/>
    <property type="evidence" value="ECO:0007669"/>
    <property type="project" value="UniProtKB-KW"/>
</dbReference>
<dbReference type="AlphaFoldDB" id="A0AAW0EWM5"/>
<dbReference type="Pfam" id="PF01755">
    <property type="entry name" value="Glyco_transf_25"/>
    <property type="match status" value="1"/>
</dbReference>
<keyword evidence="2" id="KW-0808">Transferase</keyword>
<name>A0AAW0EWM5_9TRYP</name>
<dbReference type="EMBL" id="JAECZO010000124">
    <property type="protein sequence ID" value="KAK7197917.1"/>
    <property type="molecule type" value="Genomic_DNA"/>
</dbReference>
<evidence type="ECO:0000259" key="1">
    <source>
        <dbReference type="Pfam" id="PF01755"/>
    </source>
</evidence>
<comment type="caution">
    <text evidence="2">The sequence shown here is derived from an EMBL/GenBank/DDBJ whole genome shotgun (WGS) entry which is preliminary data.</text>
</comment>
<gene>
    <name evidence="2" type="ORF">NESM_000746200</name>
</gene>